<accession>A0AAE7BEN2</accession>
<protein>
    <submittedName>
        <fullName evidence="1">Uncharacterized protein</fullName>
    </submittedName>
</protein>
<evidence type="ECO:0000313" key="2">
    <source>
        <dbReference type="Proteomes" id="UP000503313"/>
    </source>
</evidence>
<dbReference type="RefSeq" id="WP_129011127.1">
    <property type="nucleotide sequence ID" value="NZ_CP053835.1"/>
</dbReference>
<dbReference type="AlphaFoldDB" id="A0AAE7BEN2"/>
<dbReference type="EMBL" id="CP053835">
    <property type="protein sequence ID" value="QKF77148.1"/>
    <property type="molecule type" value="Genomic_DNA"/>
</dbReference>
<dbReference type="KEGG" id="adz:ADFLV_1114"/>
<name>A0AAE7BEN2_9BACT</name>
<organism evidence="1 2">
    <name type="scientific">Arcobacter defluvii</name>
    <dbReference type="NCBI Taxonomy" id="873191"/>
    <lineage>
        <taxon>Bacteria</taxon>
        <taxon>Pseudomonadati</taxon>
        <taxon>Campylobacterota</taxon>
        <taxon>Epsilonproteobacteria</taxon>
        <taxon>Campylobacterales</taxon>
        <taxon>Arcobacteraceae</taxon>
        <taxon>Arcobacter</taxon>
    </lineage>
</organism>
<proteinExistence type="predicted"/>
<reference evidence="1 2" key="1">
    <citation type="submission" date="2020-05" db="EMBL/GenBank/DDBJ databases">
        <title>Complete genome sequencing of Campylobacter and Arcobacter type strains.</title>
        <authorList>
            <person name="Miller W.G."/>
            <person name="Yee E."/>
        </authorList>
    </citation>
    <scope>NUCLEOTIDE SEQUENCE [LARGE SCALE GENOMIC DNA]</scope>
    <source>
        <strain evidence="1 2">LMG 25694</strain>
    </source>
</reference>
<gene>
    <name evidence="1" type="ORF">ADFLV_1114</name>
</gene>
<dbReference type="Proteomes" id="UP000503313">
    <property type="component" value="Chromosome"/>
</dbReference>
<sequence>MKRKHKHYLVLTIIFTFILFSLGIAVRYIIDPVGLNNKFHTGLFKDTALAYRTQKFIELNEFKPNTIILGGSRVHYMNPQDVKKYTKDRVYNLGFPFGTLEEQYYFLKYSLEHFEIKNVIIGLNLYPFSEKLPNNNSDFDKELFEDGFTFTKQIKHYLEVPLFKYLRYVLTTDLKEPFYKDGAITAYQEQMTLSEPKKPRWEASLSGYKTKYKDYLVWGDTNLNYFKKMVELCKEHNVNLKVFTTAIHTSQLKILEEVNKMDIYYKWKYEIAKITPYWDFMYENSISNDEEKYIDSSHIKQEYLYLYLARIFNDANTNVPEDFGRFVPKK</sequence>
<evidence type="ECO:0000313" key="1">
    <source>
        <dbReference type="EMBL" id="QKF77148.1"/>
    </source>
</evidence>
<keyword evidence="2" id="KW-1185">Reference proteome</keyword>